<dbReference type="RefSeq" id="XP_024668383.1">
    <property type="nucleotide sequence ID" value="XM_024818062.1"/>
</dbReference>
<reference evidence="1 2" key="1">
    <citation type="submission" date="2017-12" db="EMBL/GenBank/DDBJ databases">
        <authorList>
            <consortium name="DOE Joint Genome Institute"/>
            <person name="Haridas S."/>
            <person name="Kjaerbolling I."/>
            <person name="Vesth T.C."/>
            <person name="Frisvad J.C."/>
            <person name="Nybo J.L."/>
            <person name="Theobald S."/>
            <person name="Kuo A."/>
            <person name="Bowyer P."/>
            <person name="Matsuda Y."/>
            <person name="Mondo S."/>
            <person name="Lyhne E.K."/>
            <person name="Kogle M.E."/>
            <person name="Clum A."/>
            <person name="Lipzen A."/>
            <person name="Salamov A."/>
            <person name="Ngan C.Y."/>
            <person name="Daum C."/>
            <person name="Chiniquy J."/>
            <person name="Barry K."/>
            <person name="LaButti K."/>
            <person name="Simmons B.A."/>
            <person name="Magnuson J.K."/>
            <person name="Mortensen U.H."/>
            <person name="Larsen T.O."/>
            <person name="Grigoriev I.V."/>
            <person name="Baker S.E."/>
            <person name="Andersen M.R."/>
            <person name="Nordberg H.P."/>
            <person name="Cantor M.N."/>
            <person name="Hua S.X."/>
        </authorList>
    </citation>
    <scope>NUCLEOTIDE SEQUENCE [LARGE SCALE GENOMIC DNA]</scope>
    <source>
        <strain evidence="1 2">CBS 102.13</strain>
    </source>
</reference>
<dbReference type="AlphaFoldDB" id="A0A2I2F167"/>
<sequence>MIHNHSPICPVCLIKGHSSETCPLYVSAVHHISAPVDGLKRSWMDLGQNGPLLGGALFLASKVIDMAPHAFWPRQQQVGTINMETYRRDWRDGKLLAELRIIGDASEEPEHATWRIDRHTFSLLENHAGIHWEGLDSRSSQPI</sequence>
<gene>
    <name evidence="1" type="ORF">BDW47DRAFT_134355</name>
</gene>
<dbReference type="GeneID" id="36525222"/>
<dbReference type="EMBL" id="KZ559180">
    <property type="protein sequence ID" value="PLB34371.1"/>
    <property type="molecule type" value="Genomic_DNA"/>
</dbReference>
<keyword evidence="2" id="KW-1185">Reference proteome</keyword>
<name>A0A2I2F167_ASPCN</name>
<evidence type="ECO:0000313" key="1">
    <source>
        <dbReference type="EMBL" id="PLB34371.1"/>
    </source>
</evidence>
<organism evidence="1 2">
    <name type="scientific">Aspergillus candidus</name>
    <dbReference type="NCBI Taxonomy" id="41067"/>
    <lineage>
        <taxon>Eukaryota</taxon>
        <taxon>Fungi</taxon>
        <taxon>Dikarya</taxon>
        <taxon>Ascomycota</taxon>
        <taxon>Pezizomycotina</taxon>
        <taxon>Eurotiomycetes</taxon>
        <taxon>Eurotiomycetidae</taxon>
        <taxon>Eurotiales</taxon>
        <taxon>Aspergillaceae</taxon>
        <taxon>Aspergillus</taxon>
        <taxon>Aspergillus subgen. Circumdati</taxon>
    </lineage>
</organism>
<accession>A0A2I2F167</accession>
<evidence type="ECO:0000313" key="2">
    <source>
        <dbReference type="Proteomes" id="UP000234585"/>
    </source>
</evidence>
<proteinExistence type="predicted"/>
<dbReference type="OrthoDB" id="10272619at2759"/>
<protein>
    <submittedName>
        <fullName evidence="1">Uncharacterized protein</fullName>
    </submittedName>
</protein>
<dbReference type="Proteomes" id="UP000234585">
    <property type="component" value="Unassembled WGS sequence"/>
</dbReference>